<dbReference type="EMBL" id="JAVFWO010000002">
    <property type="protein sequence ID" value="MDQ7877381.1"/>
    <property type="molecule type" value="Genomic_DNA"/>
</dbReference>
<accession>A0ABU0Z1H2</accession>
<name>A0ABU0Z1H2_9MICO</name>
<gene>
    <name evidence="4" type="ORF">Q9R08_05255</name>
</gene>
<keyword evidence="3" id="KW-0472">Membrane</keyword>
<feature type="transmembrane region" description="Helical" evidence="3">
    <location>
        <begin position="16"/>
        <end position="38"/>
    </location>
</feature>
<sequence>MILAAASASTNPLGTWAIVGGILSPFLAIGAAVLASVFSRRTGREQNQTSERAVQVDEKEAHTAEIAMIIDGFSASLKQAQADLGGARTELREARDELAHALQDNAALRRRVVGYGKQLREMLFHILALELLVPNPPGPPSRPDWDPWPDDFEDTENPNDPRRST</sequence>
<organism evidence="4 5">
    <name type="scientific">Microbacterium psychrotolerans</name>
    <dbReference type="NCBI Taxonomy" id="3068321"/>
    <lineage>
        <taxon>Bacteria</taxon>
        <taxon>Bacillati</taxon>
        <taxon>Actinomycetota</taxon>
        <taxon>Actinomycetes</taxon>
        <taxon>Micrococcales</taxon>
        <taxon>Microbacteriaceae</taxon>
        <taxon>Microbacterium</taxon>
    </lineage>
</organism>
<comment type="caution">
    <text evidence="4">The sequence shown here is derived from an EMBL/GenBank/DDBJ whole genome shotgun (WGS) entry which is preliminary data.</text>
</comment>
<proteinExistence type="predicted"/>
<evidence type="ECO:0000256" key="2">
    <source>
        <dbReference type="SAM" id="MobiDB-lite"/>
    </source>
</evidence>
<feature type="region of interest" description="Disordered" evidence="2">
    <location>
        <begin position="135"/>
        <end position="165"/>
    </location>
</feature>
<keyword evidence="5" id="KW-1185">Reference proteome</keyword>
<dbReference type="Proteomes" id="UP001235133">
    <property type="component" value="Unassembled WGS sequence"/>
</dbReference>
<evidence type="ECO:0000313" key="5">
    <source>
        <dbReference type="Proteomes" id="UP001235133"/>
    </source>
</evidence>
<reference evidence="4 5" key="1">
    <citation type="submission" date="2023-08" db="EMBL/GenBank/DDBJ databases">
        <title>Microbacterium psychrotolerans sp. nov., a psychrotolerant bacterium isolated from soil in Heilongjiang Province, China.</title>
        <authorList>
            <person name="An P."/>
            <person name="Zhao D."/>
            <person name="Xiang H."/>
        </authorList>
    </citation>
    <scope>NUCLEOTIDE SEQUENCE [LARGE SCALE GENOMIC DNA]</scope>
    <source>
        <strain evidence="4 5">QXD-8</strain>
    </source>
</reference>
<evidence type="ECO:0000313" key="4">
    <source>
        <dbReference type="EMBL" id="MDQ7877381.1"/>
    </source>
</evidence>
<protein>
    <submittedName>
        <fullName evidence="4">Uncharacterized protein</fullName>
    </submittedName>
</protein>
<keyword evidence="3" id="KW-1133">Transmembrane helix</keyword>
<feature type="coiled-coil region" evidence="1">
    <location>
        <begin position="77"/>
        <end position="111"/>
    </location>
</feature>
<feature type="compositionally biased region" description="Acidic residues" evidence="2">
    <location>
        <begin position="147"/>
        <end position="157"/>
    </location>
</feature>
<evidence type="ECO:0000256" key="3">
    <source>
        <dbReference type="SAM" id="Phobius"/>
    </source>
</evidence>
<keyword evidence="1" id="KW-0175">Coiled coil</keyword>
<evidence type="ECO:0000256" key="1">
    <source>
        <dbReference type="SAM" id="Coils"/>
    </source>
</evidence>
<keyword evidence="3" id="KW-0812">Transmembrane</keyword>